<sequence>MDTGVFRWGQLRERATRAEIDRAVADGALIRLRRDWYATTAANPQVVRAVAAGGVLTCASALELHGVWVPPTDRLHIRGNDATARLQPGWCRQIGRQPPEAGAVDDLETSLRHAAKCLSEEQFVVVCDSALNRRLCTASELERLFIAPHLARLLERCDGKSESGTETMTRLRLRRPNLVIRTQVPLPFGRVDLLIGRSLIVEVDGYEYHADPAAFERDRLRDLRAKALGYNVVRLSFRQVVHQWDVVGPLLEAMIARGDHLRPLPRTPATF</sequence>
<dbReference type="InterPro" id="IPR007569">
    <property type="entry name" value="DUF559"/>
</dbReference>
<evidence type="ECO:0000313" key="3">
    <source>
        <dbReference type="Proteomes" id="UP000035065"/>
    </source>
</evidence>
<dbReference type="RefSeq" id="WP_009678904.1">
    <property type="nucleotide sequence ID" value="NZ_AEUD01000005.1"/>
</dbReference>
<organism evidence="2 3">
    <name type="scientific">Gordonia neofelifaecis NRRL B-59395</name>
    <dbReference type="NCBI Taxonomy" id="644548"/>
    <lineage>
        <taxon>Bacteria</taxon>
        <taxon>Bacillati</taxon>
        <taxon>Actinomycetota</taxon>
        <taxon>Actinomycetes</taxon>
        <taxon>Mycobacteriales</taxon>
        <taxon>Gordoniaceae</taxon>
        <taxon>Gordonia</taxon>
    </lineage>
</organism>
<accession>F1YIF2</accession>
<proteinExistence type="predicted"/>
<dbReference type="Proteomes" id="UP000035065">
    <property type="component" value="Unassembled WGS sequence"/>
</dbReference>
<evidence type="ECO:0000313" key="2">
    <source>
        <dbReference type="EMBL" id="EGD55706.1"/>
    </source>
</evidence>
<dbReference type="OrthoDB" id="4701311at2"/>
<gene>
    <name evidence="2" type="ORF">SCNU_08333</name>
</gene>
<feature type="domain" description="DUF559" evidence="1">
    <location>
        <begin position="180"/>
        <end position="247"/>
    </location>
</feature>
<dbReference type="AlphaFoldDB" id="F1YIF2"/>
<dbReference type="Pfam" id="PF04480">
    <property type="entry name" value="DUF559"/>
    <property type="match status" value="1"/>
</dbReference>
<dbReference type="Gene3D" id="3.40.960.10">
    <property type="entry name" value="VSR Endonuclease"/>
    <property type="match status" value="1"/>
</dbReference>
<reference evidence="2 3" key="1">
    <citation type="journal article" date="2011" name="J. Bacteriol.">
        <title>Draft Genome Sequence of Gordonia neofelifaecis NRRL B-59395, a Cholesterol-Degrading Actinomycete.</title>
        <authorList>
            <person name="Ge F."/>
            <person name="Li W."/>
            <person name="Chen G."/>
            <person name="Liu Y."/>
            <person name="Zhang G."/>
            <person name="Yong B."/>
            <person name="Wang Q."/>
            <person name="Wang N."/>
            <person name="Huang Z."/>
            <person name="Li W."/>
            <person name="Wang J."/>
            <person name="Wu C."/>
            <person name="Xie Q."/>
            <person name="Liu G."/>
        </authorList>
    </citation>
    <scope>NUCLEOTIDE SEQUENCE [LARGE SCALE GENOMIC DNA]</scope>
    <source>
        <strain evidence="2 3">NRRL B-59395</strain>
    </source>
</reference>
<dbReference type="EMBL" id="AEUD01000005">
    <property type="protein sequence ID" value="EGD55706.1"/>
    <property type="molecule type" value="Genomic_DNA"/>
</dbReference>
<protein>
    <recommendedName>
        <fullName evidence="1">DUF559 domain-containing protein</fullName>
    </recommendedName>
</protein>
<evidence type="ECO:0000259" key="1">
    <source>
        <dbReference type="Pfam" id="PF04480"/>
    </source>
</evidence>
<keyword evidence="3" id="KW-1185">Reference proteome</keyword>
<dbReference type="eggNOG" id="COG2852">
    <property type="taxonomic scope" value="Bacteria"/>
</dbReference>
<dbReference type="InterPro" id="IPR011335">
    <property type="entry name" value="Restrct_endonuc-II-like"/>
</dbReference>
<comment type="caution">
    <text evidence="2">The sequence shown here is derived from an EMBL/GenBank/DDBJ whole genome shotgun (WGS) entry which is preliminary data.</text>
</comment>
<dbReference type="STRING" id="644548.SCNU_08333"/>
<name>F1YIF2_9ACTN</name>
<dbReference type="SUPFAM" id="SSF52980">
    <property type="entry name" value="Restriction endonuclease-like"/>
    <property type="match status" value="1"/>
</dbReference>